<dbReference type="AlphaFoldDB" id="A0A4Y1RP05"/>
<protein>
    <submittedName>
        <fullName evidence="3">Putative BRICK1 protein</fullName>
    </submittedName>
</protein>
<evidence type="ECO:0000259" key="2">
    <source>
        <dbReference type="Pfam" id="PF00078"/>
    </source>
</evidence>
<dbReference type="PANTHER" id="PTHR37984:SF5">
    <property type="entry name" value="PROTEIN NYNRIN-LIKE"/>
    <property type="match status" value="1"/>
</dbReference>
<evidence type="ECO:0000256" key="1">
    <source>
        <dbReference type="SAM" id="Coils"/>
    </source>
</evidence>
<gene>
    <name evidence="3" type="ORF">Prudu_017014</name>
</gene>
<dbReference type="Gene3D" id="3.30.70.270">
    <property type="match status" value="2"/>
</dbReference>
<dbReference type="Pfam" id="PF00078">
    <property type="entry name" value="RVT_1"/>
    <property type="match status" value="1"/>
</dbReference>
<evidence type="ECO:0000313" key="3">
    <source>
        <dbReference type="EMBL" id="BBH05577.1"/>
    </source>
</evidence>
<proteinExistence type="predicted"/>
<feature type="domain" description="Reverse transcriptase" evidence="2">
    <location>
        <begin position="93"/>
        <end position="152"/>
    </location>
</feature>
<organism evidence="3">
    <name type="scientific">Prunus dulcis</name>
    <name type="common">Almond</name>
    <name type="synonym">Amygdalus dulcis</name>
    <dbReference type="NCBI Taxonomy" id="3755"/>
    <lineage>
        <taxon>Eukaryota</taxon>
        <taxon>Viridiplantae</taxon>
        <taxon>Streptophyta</taxon>
        <taxon>Embryophyta</taxon>
        <taxon>Tracheophyta</taxon>
        <taxon>Spermatophyta</taxon>
        <taxon>Magnoliopsida</taxon>
        <taxon>eudicotyledons</taxon>
        <taxon>Gunneridae</taxon>
        <taxon>Pentapetalae</taxon>
        <taxon>rosids</taxon>
        <taxon>fabids</taxon>
        <taxon>Rosales</taxon>
        <taxon>Rosaceae</taxon>
        <taxon>Amygdaloideae</taxon>
        <taxon>Amygdaleae</taxon>
        <taxon>Prunus</taxon>
    </lineage>
</organism>
<dbReference type="PANTHER" id="PTHR37984">
    <property type="entry name" value="PROTEIN CBG26694"/>
    <property type="match status" value="1"/>
</dbReference>
<name>A0A4Y1RP05_PRUDU</name>
<dbReference type="InterPro" id="IPR050951">
    <property type="entry name" value="Retrovirus_Pol_polyprotein"/>
</dbReference>
<reference evidence="3" key="1">
    <citation type="journal article" date="2019" name="Science">
        <title>Mutation of a bHLH transcription factor allowed almond domestication.</title>
        <authorList>
            <person name="Sanchez-Perez R."/>
            <person name="Pavan S."/>
            <person name="Mazzeo R."/>
            <person name="Moldovan C."/>
            <person name="Aiese Cigliano R."/>
            <person name="Del Cueto J."/>
            <person name="Ricciardi F."/>
            <person name="Lotti C."/>
            <person name="Ricciardi L."/>
            <person name="Dicenta F."/>
            <person name="Lopez-Marques R.L."/>
            <person name="Lindberg Moller B."/>
        </authorList>
    </citation>
    <scope>NUCLEOTIDE SEQUENCE</scope>
</reference>
<dbReference type="Gene3D" id="1.20.5.110">
    <property type="match status" value="1"/>
</dbReference>
<dbReference type="InterPro" id="IPR043128">
    <property type="entry name" value="Rev_trsase/Diguanyl_cyclase"/>
</dbReference>
<dbReference type="SUPFAM" id="SSF56672">
    <property type="entry name" value="DNA/RNA polymerases"/>
    <property type="match status" value="1"/>
</dbReference>
<dbReference type="EMBL" id="AP019302">
    <property type="protein sequence ID" value="BBH05577.1"/>
    <property type="molecule type" value="Genomic_DNA"/>
</dbReference>
<feature type="coiled-coil region" evidence="1">
    <location>
        <begin position="53"/>
        <end position="87"/>
    </location>
</feature>
<dbReference type="InterPro" id="IPR000477">
    <property type="entry name" value="RT_dom"/>
</dbReference>
<sequence length="221" mass="25214">MRHRCSTKCSERWIAVQADWENSEFISTFLPMFAASSISWSNSVHPFPTYILEATTKSKLASLNEKLDVLERKLELLEVQVVTASANPSLFARIGSIMEVYVDDMLVKSKTADEHLQNLSLMFGILKVYWMRLNPTKCTFGVSSRKFLGFMINQRGIEVNPEKIKALINMERPKMQKDIQSLTGRVAALTRFISKATNRCTPFFKALKGVKQHILWTAECD</sequence>
<keyword evidence="1" id="KW-0175">Coiled coil</keyword>
<accession>A0A4Y1RP05</accession>
<dbReference type="InterPro" id="IPR043502">
    <property type="entry name" value="DNA/RNA_pol_sf"/>
</dbReference>